<dbReference type="Pfam" id="PF13460">
    <property type="entry name" value="NAD_binding_10"/>
    <property type="match status" value="1"/>
</dbReference>
<dbReference type="PANTHER" id="PTHR43162:SF1">
    <property type="entry name" value="PRESTALK A DIFFERENTIATION PROTEIN A"/>
    <property type="match status" value="1"/>
</dbReference>
<evidence type="ECO:0000313" key="2">
    <source>
        <dbReference type="EMBL" id="UXN69616.1"/>
    </source>
</evidence>
<proteinExistence type="predicted"/>
<dbReference type="InterPro" id="IPR036291">
    <property type="entry name" value="NAD(P)-bd_dom_sf"/>
</dbReference>
<protein>
    <submittedName>
        <fullName evidence="2">NAD(P)H-binding protein</fullName>
    </submittedName>
</protein>
<dbReference type="Gene3D" id="3.90.25.10">
    <property type="entry name" value="UDP-galactose 4-epimerase, domain 1"/>
    <property type="match status" value="1"/>
</dbReference>
<dbReference type="EMBL" id="CP104965">
    <property type="protein sequence ID" value="UXN69616.1"/>
    <property type="molecule type" value="Genomic_DNA"/>
</dbReference>
<organism evidence="2 3">
    <name type="scientific">Devosia neptuniae</name>
    <dbReference type="NCBI Taxonomy" id="191302"/>
    <lineage>
        <taxon>Bacteria</taxon>
        <taxon>Pseudomonadati</taxon>
        <taxon>Pseudomonadota</taxon>
        <taxon>Alphaproteobacteria</taxon>
        <taxon>Hyphomicrobiales</taxon>
        <taxon>Devosiaceae</taxon>
        <taxon>Devosia</taxon>
    </lineage>
</organism>
<dbReference type="SUPFAM" id="SSF51735">
    <property type="entry name" value="NAD(P)-binding Rossmann-fold domains"/>
    <property type="match status" value="1"/>
</dbReference>
<evidence type="ECO:0000313" key="3">
    <source>
        <dbReference type="Proteomes" id="UP001061862"/>
    </source>
</evidence>
<dbReference type="InterPro" id="IPR016040">
    <property type="entry name" value="NAD(P)-bd_dom"/>
</dbReference>
<dbReference type="PANTHER" id="PTHR43162">
    <property type="match status" value="1"/>
</dbReference>
<name>A0ABY6CBL2_9HYPH</name>
<keyword evidence="3" id="KW-1185">Reference proteome</keyword>
<reference evidence="2 3" key="1">
    <citation type="submission" date="2022-09" db="EMBL/GenBank/DDBJ databases">
        <title>Interaction between co-microsymbionts with complementary sets of symbiotic genes in legume-rhizobium systems.</title>
        <authorList>
            <person name="Safronova V."/>
            <person name="Sazanova A."/>
            <person name="Afonin A."/>
            <person name="Chirak E."/>
        </authorList>
    </citation>
    <scope>NUCLEOTIDE SEQUENCE [LARGE SCALE GENOMIC DNA]</scope>
    <source>
        <strain evidence="2 3">A18/4-1</strain>
    </source>
</reference>
<dbReference type="InterPro" id="IPR051604">
    <property type="entry name" value="Ergot_Alk_Oxidoreductase"/>
</dbReference>
<dbReference type="Proteomes" id="UP001061862">
    <property type="component" value="Chromosome"/>
</dbReference>
<accession>A0ABY6CBL2</accession>
<sequence length="280" mass="29197">MQQTALVLGSNGMIGRRLAPMLESRGVDVRSASRSATGASHFDWHDKATYRPALEGNRAVYLVIADPGAEPDATILPFLEEARLAGVGKIVAVSSFGVTFSGEPDTSPRRRLEQLIAQSGLDWTILRPGGFNQNFSESFLLPGIMQAGMVATATGSGPVAFVDAGDIAAVAAIALTESGHEGQHYSLTGPEALTFAQATAVIAEAAERPIAYQALSEAQFAGILAGAGIPPHAIAIMVRDQLAISRDEAAVVSATVPELTGRKARTFADFAKAAAAVWRA</sequence>
<dbReference type="Gene3D" id="3.40.50.720">
    <property type="entry name" value="NAD(P)-binding Rossmann-like Domain"/>
    <property type="match status" value="1"/>
</dbReference>
<evidence type="ECO:0000259" key="1">
    <source>
        <dbReference type="Pfam" id="PF13460"/>
    </source>
</evidence>
<feature type="domain" description="NAD(P)-binding" evidence="1">
    <location>
        <begin position="9"/>
        <end position="134"/>
    </location>
</feature>
<gene>
    <name evidence="2" type="ORF">N8A98_20730</name>
</gene>
<dbReference type="RefSeq" id="WP_262168183.1">
    <property type="nucleotide sequence ID" value="NZ_CP104965.1"/>
</dbReference>